<proteinExistence type="predicted"/>
<dbReference type="AlphaFoldDB" id="A0A1G6XTP2"/>
<dbReference type="InterPro" id="IPR041682">
    <property type="entry name" value="AAA_14"/>
</dbReference>
<name>A0A1G6XTP2_9BACT</name>
<dbReference type="Pfam" id="PF13173">
    <property type="entry name" value="AAA_14"/>
    <property type="match status" value="1"/>
</dbReference>
<feature type="domain" description="AAA+ ATPase" evidence="1">
    <location>
        <begin position="30"/>
        <end position="132"/>
    </location>
</feature>
<dbReference type="RefSeq" id="WP_087939716.1">
    <property type="nucleotide sequence ID" value="NZ_FNAC01000067.1"/>
</dbReference>
<accession>A0A1G6XTP2</accession>
<organism evidence="2 3">
    <name type="scientific">Algoriphagus faecimaris</name>
    <dbReference type="NCBI Taxonomy" id="686796"/>
    <lineage>
        <taxon>Bacteria</taxon>
        <taxon>Pseudomonadati</taxon>
        <taxon>Bacteroidota</taxon>
        <taxon>Cytophagia</taxon>
        <taxon>Cytophagales</taxon>
        <taxon>Cyclobacteriaceae</taxon>
        <taxon>Algoriphagus</taxon>
    </lineage>
</organism>
<dbReference type="STRING" id="686796.SAMN04488104_10673"/>
<reference evidence="3" key="1">
    <citation type="submission" date="2016-10" db="EMBL/GenBank/DDBJ databases">
        <authorList>
            <person name="Varghese N."/>
            <person name="Submissions S."/>
        </authorList>
    </citation>
    <scope>NUCLEOTIDE SEQUENCE [LARGE SCALE GENOMIC DNA]</scope>
    <source>
        <strain evidence="3">DSM 23095</strain>
    </source>
</reference>
<dbReference type="Gene3D" id="3.40.50.300">
    <property type="entry name" value="P-loop containing nucleotide triphosphate hydrolases"/>
    <property type="match status" value="1"/>
</dbReference>
<dbReference type="InterPro" id="IPR027417">
    <property type="entry name" value="P-loop_NTPase"/>
</dbReference>
<evidence type="ECO:0000313" key="3">
    <source>
        <dbReference type="Proteomes" id="UP000199060"/>
    </source>
</evidence>
<dbReference type="OrthoDB" id="9768467at2"/>
<dbReference type="Proteomes" id="UP000199060">
    <property type="component" value="Unassembled WGS sequence"/>
</dbReference>
<dbReference type="PANTHER" id="PTHR42990:SF1">
    <property type="entry name" value="AAA+ ATPASE DOMAIN-CONTAINING PROTEIN"/>
    <property type="match status" value="1"/>
</dbReference>
<evidence type="ECO:0000313" key="2">
    <source>
        <dbReference type="EMBL" id="SDD81351.1"/>
    </source>
</evidence>
<gene>
    <name evidence="2" type="ORF">SAMN04488104_10673</name>
</gene>
<dbReference type="SMART" id="SM00382">
    <property type="entry name" value="AAA"/>
    <property type="match status" value="1"/>
</dbReference>
<dbReference type="Pfam" id="PF13635">
    <property type="entry name" value="DUF4143"/>
    <property type="match status" value="1"/>
</dbReference>
<dbReference type="EMBL" id="FNAC01000067">
    <property type="protein sequence ID" value="SDD81351.1"/>
    <property type="molecule type" value="Genomic_DNA"/>
</dbReference>
<sequence>METLFQYSNQLIAKVDSAFMRYVYPSINWSNRLVGLIGPRGVGKTTLILQHIKTRLNPQETLYVTTEDFYFAKNRLSDLASDFVKAGGKYLFIDEIHKYPDWSRELKLIYDYHQELRIVFSGSSILDIKKGSADLSRRAVIYPMQGLSFREYLILFHQIEVPIFSLAEIINQQVDLPQIPHPLPLFQDYLKKGYYPFAKEDDFDLRLQQVVNQTLEVDIPGYAQMNVSTGRKLKQLLGIVAQSVPFKPNMSKLAEILAISRNNIADYLLYMEEAGMLAQLRSHTEGVRGLGKVDKVYLENTNLVYSLAGENQNKGNVRETFFLNQVRVNHPVWNSTIGDFRVEGMDFEVGGKDKGTKQIKAAKKGYIVKDNIERGYLNTIPLWHFGLLY</sequence>
<keyword evidence="3" id="KW-1185">Reference proteome</keyword>
<dbReference type="InterPro" id="IPR025420">
    <property type="entry name" value="DUF4143"/>
</dbReference>
<evidence type="ECO:0000259" key="1">
    <source>
        <dbReference type="SMART" id="SM00382"/>
    </source>
</evidence>
<dbReference type="PANTHER" id="PTHR42990">
    <property type="entry name" value="ATPASE"/>
    <property type="match status" value="1"/>
</dbReference>
<protein>
    <recommendedName>
        <fullName evidence="1">AAA+ ATPase domain-containing protein</fullName>
    </recommendedName>
</protein>
<dbReference type="InterPro" id="IPR003593">
    <property type="entry name" value="AAA+_ATPase"/>
</dbReference>
<dbReference type="SUPFAM" id="SSF52540">
    <property type="entry name" value="P-loop containing nucleoside triphosphate hydrolases"/>
    <property type="match status" value="1"/>
</dbReference>